<keyword evidence="2" id="KW-1185">Reference proteome</keyword>
<proteinExistence type="predicted"/>
<protein>
    <submittedName>
        <fullName evidence="1">Uncharacterized protein</fullName>
    </submittedName>
</protein>
<dbReference type="RefSeq" id="WP_234969265.1">
    <property type="nucleotide sequence ID" value="NZ_FQWS01000002.1"/>
</dbReference>
<sequence>MKDFKLHIIARISALLLVIAILAPSMVKFSHGFQNHEHEICYGKSTSHFHELDIDCEFYKFKLNTQYVHLLKPIDVLEFNIKNPDVKSQYSFISDYQRLQTSLRGPPISI</sequence>
<dbReference type="STRING" id="1089305.SAMN05444148_2304"/>
<dbReference type="Proteomes" id="UP000184522">
    <property type="component" value="Unassembled WGS sequence"/>
</dbReference>
<organism evidence="1 2">
    <name type="scientific">Winogradskyella jejuensis</name>
    <dbReference type="NCBI Taxonomy" id="1089305"/>
    <lineage>
        <taxon>Bacteria</taxon>
        <taxon>Pseudomonadati</taxon>
        <taxon>Bacteroidota</taxon>
        <taxon>Flavobacteriia</taxon>
        <taxon>Flavobacteriales</taxon>
        <taxon>Flavobacteriaceae</taxon>
        <taxon>Winogradskyella</taxon>
    </lineage>
</organism>
<evidence type="ECO:0000313" key="1">
    <source>
        <dbReference type="EMBL" id="SHH55578.1"/>
    </source>
</evidence>
<name>A0A1M5TY21_9FLAO</name>
<reference evidence="2" key="1">
    <citation type="submission" date="2016-11" db="EMBL/GenBank/DDBJ databases">
        <authorList>
            <person name="Varghese N."/>
            <person name="Submissions S."/>
        </authorList>
    </citation>
    <scope>NUCLEOTIDE SEQUENCE [LARGE SCALE GENOMIC DNA]</scope>
    <source>
        <strain evidence="2">DSM 25330</strain>
    </source>
</reference>
<gene>
    <name evidence="1" type="ORF">SAMN05444148_2304</name>
</gene>
<accession>A0A1M5TY21</accession>
<dbReference type="AlphaFoldDB" id="A0A1M5TY21"/>
<dbReference type="EMBL" id="FQWS01000002">
    <property type="protein sequence ID" value="SHH55578.1"/>
    <property type="molecule type" value="Genomic_DNA"/>
</dbReference>
<evidence type="ECO:0000313" key="2">
    <source>
        <dbReference type="Proteomes" id="UP000184522"/>
    </source>
</evidence>